<evidence type="ECO:0000256" key="2">
    <source>
        <dbReference type="ARBA" id="ARBA00022676"/>
    </source>
</evidence>
<evidence type="ECO:0000313" key="11">
    <source>
        <dbReference type="Proteomes" id="UP001497392"/>
    </source>
</evidence>
<name>A0ABP1G9R0_9CHLO</name>
<organism evidence="10 11">
    <name type="scientific">Coccomyxa viridis</name>
    <dbReference type="NCBI Taxonomy" id="1274662"/>
    <lineage>
        <taxon>Eukaryota</taxon>
        <taxon>Viridiplantae</taxon>
        <taxon>Chlorophyta</taxon>
        <taxon>core chlorophytes</taxon>
        <taxon>Trebouxiophyceae</taxon>
        <taxon>Trebouxiophyceae incertae sedis</taxon>
        <taxon>Coccomyxaceae</taxon>
        <taxon>Coccomyxa</taxon>
    </lineage>
</organism>
<evidence type="ECO:0000256" key="4">
    <source>
        <dbReference type="ARBA" id="ARBA00022692"/>
    </source>
</evidence>
<dbReference type="PANTHER" id="PTHR31485:SF4">
    <property type="entry name" value="HYDROXYPROLINE O-ARABINOSYLTRANSFERASE RDN1"/>
    <property type="match status" value="1"/>
</dbReference>
<evidence type="ECO:0000259" key="8">
    <source>
        <dbReference type="Pfam" id="PF14295"/>
    </source>
</evidence>
<proteinExistence type="predicted"/>
<keyword evidence="4" id="KW-0812">Transmembrane</keyword>
<feature type="domain" description="Apple" evidence="8">
    <location>
        <begin position="118"/>
        <end position="178"/>
    </location>
</feature>
<dbReference type="EMBL" id="CAXHTA020000018">
    <property type="protein sequence ID" value="CAL5228562.1"/>
    <property type="molecule type" value="Genomic_DNA"/>
</dbReference>
<dbReference type="InterPro" id="IPR044845">
    <property type="entry name" value="HPAT/SRGT1-like"/>
</dbReference>
<evidence type="ECO:0000259" key="9">
    <source>
        <dbReference type="Pfam" id="PF23452"/>
    </source>
</evidence>
<gene>
    <name evidence="10" type="primary">g11718</name>
    <name evidence="10" type="ORF">VP750_LOCUS10468</name>
</gene>
<feature type="compositionally biased region" description="Basic and acidic residues" evidence="7">
    <location>
        <begin position="96"/>
        <end position="106"/>
    </location>
</feature>
<evidence type="ECO:0000256" key="3">
    <source>
        <dbReference type="ARBA" id="ARBA00022679"/>
    </source>
</evidence>
<evidence type="ECO:0000256" key="5">
    <source>
        <dbReference type="ARBA" id="ARBA00022989"/>
    </source>
</evidence>
<dbReference type="Gene3D" id="3.50.4.10">
    <property type="entry name" value="Hepatocyte Growth Factor"/>
    <property type="match status" value="1"/>
</dbReference>
<keyword evidence="3" id="KW-0808">Transferase</keyword>
<evidence type="ECO:0000256" key="1">
    <source>
        <dbReference type="ARBA" id="ARBA00004167"/>
    </source>
</evidence>
<dbReference type="InterPro" id="IPR003609">
    <property type="entry name" value="Pan_app"/>
</dbReference>
<feature type="domain" description="Hydroxyproline O-arabinosyltransferase-like" evidence="9">
    <location>
        <begin position="221"/>
        <end position="525"/>
    </location>
</feature>
<reference evidence="10 11" key="1">
    <citation type="submission" date="2024-06" db="EMBL/GenBank/DDBJ databases">
        <authorList>
            <person name="Kraege A."/>
            <person name="Thomma B."/>
        </authorList>
    </citation>
    <scope>NUCLEOTIDE SEQUENCE [LARGE SCALE GENOMIC DNA]</scope>
</reference>
<dbReference type="PANTHER" id="PTHR31485">
    <property type="entry name" value="PEPTIDYL SERINE ALPHA-GALACTOSYLTRANSFERASE"/>
    <property type="match status" value="1"/>
</dbReference>
<dbReference type="InterPro" id="IPR056508">
    <property type="entry name" value="HPAT-like"/>
</dbReference>
<evidence type="ECO:0000313" key="10">
    <source>
        <dbReference type="EMBL" id="CAL5228562.1"/>
    </source>
</evidence>
<keyword evidence="5" id="KW-1133">Transmembrane helix</keyword>
<keyword evidence="11" id="KW-1185">Reference proteome</keyword>
<accession>A0ABP1G9R0</accession>
<evidence type="ECO:0000256" key="7">
    <source>
        <dbReference type="SAM" id="MobiDB-lite"/>
    </source>
</evidence>
<dbReference type="Proteomes" id="UP001497392">
    <property type="component" value="Unassembled WGS sequence"/>
</dbReference>
<keyword evidence="2" id="KW-0328">Glycosyltransferase</keyword>
<evidence type="ECO:0000256" key="6">
    <source>
        <dbReference type="ARBA" id="ARBA00023136"/>
    </source>
</evidence>
<sequence length="544" mass="60735">MVLQYSRTFLALIAGVTFLLTFSSVRVLSDLIAAHHTASGVVEGVQSGEWGRFIGQTEANIGSHIPHILHRGEVQTIKGITPARGNDSPSGIGATSRDEPSSTIADKDRGTCTFLPHTDYWGEALRWGPQHKLDSAAACCQACLAYQPDSEDGMSCNVWVYCGDKEKCKGSYKECWLKHLAHPEATKPASGPTVPWTSGLVGAQAAPDTDQEQVGGGERRYHVVITAQGAATHWQARVHYYWYKKVQQQCVDERGVDCQMGGFTRILHSGEPDDLVDEVPTFIAEPLATKENKGYVVLNRPYAIVQWLRTAVFPERFVFMSEPDHLWLRPMPNLMVGQVPAAFPFFYIEPAKKDFKHLTEKFTGPLSLKRAESISPMGNAPTLMSVKHLKKVAPMWMNVSKDIFDDEEAHEAWGWVLEMYAFTISCFMEGVPPAALHVKMMGQPPWDTQLADGYYLLHYTYGMDYTKEGKFTPGKYGEWRFDKRSYSTIPPPRHLGNPPPGIENELVKHLIEALNEATDAIPDWDQYAKTGKAAELWDGVLKQS</sequence>
<protein>
    <submittedName>
        <fullName evidence="10">G11718 protein</fullName>
    </submittedName>
</protein>
<keyword evidence="6" id="KW-0472">Membrane</keyword>
<comment type="caution">
    <text evidence="10">The sequence shown here is derived from an EMBL/GenBank/DDBJ whole genome shotgun (WGS) entry which is preliminary data.</text>
</comment>
<comment type="subcellular location">
    <subcellularLocation>
        <location evidence="1">Membrane</location>
        <topology evidence="1">Single-pass membrane protein</topology>
    </subcellularLocation>
</comment>
<dbReference type="Pfam" id="PF14295">
    <property type="entry name" value="PAN_4"/>
    <property type="match status" value="1"/>
</dbReference>
<feature type="region of interest" description="Disordered" evidence="7">
    <location>
        <begin position="81"/>
        <end position="106"/>
    </location>
</feature>
<dbReference type="Pfam" id="PF23452">
    <property type="entry name" value="HPAT"/>
    <property type="match status" value="1"/>
</dbReference>